<evidence type="ECO:0000313" key="3">
    <source>
        <dbReference type="Proteomes" id="UP001431209"/>
    </source>
</evidence>
<dbReference type="EMBL" id="JAOPGA020000946">
    <property type="protein sequence ID" value="KAL0483266.1"/>
    <property type="molecule type" value="Genomic_DNA"/>
</dbReference>
<protein>
    <submittedName>
        <fullName evidence="2">Uncharacterized protein</fullName>
    </submittedName>
</protein>
<reference evidence="2 3" key="1">
    <citation type="submission" date="2024-03" db="EMBL/GenBank/DDBJ databases">
        <title>The Acrasis kona genome and developmental transcriptomes reveal deep origins of eukaryotic multicellular pathways.</title>
        <authorList>
            <person name="Sheikh S."/>
            <person name="Fu C.-J."/>
            <person name="Brown M.W."/>
            <person name="Baldauf S.L."/>
        </authorList>
    </citation>
    <scope>NUCLEOTIDE SEQUENCE [LARGE SCALE GENOMIC DNA]</scope>
    <source>
        <strain evidence="2 3">ATCC MYA-3509</strain>
    </source>
</reference>
<evidence type="ECO:0000313" key="2">
    <source>
        <dbReference type="EMBL" id="KAL0483266.1"/>
    </source>
</evidence>
<dbReference type="Proteomes" id="UP001431209">
    <property type="component" value="Unassembled WGS sequence"/>
</dbReference>
<feature type="region of interest" description="Disordered" evidence="1">
    <location>
        <begin position="232"/>
        <end position="256"/>
    </location>
</feature>
<comment type="caution">
    <text evidence="2">The sequence shown here is derived from an EMBL/GenBank/DDBJ whole genome shotgun (WGS) entry which is preliminary data.</text>
</comment>
<sequence>MMRTLGNSTTDNSDDLLTTSTTTAAVDATSPLQHQMDENSPTNTTAAHYMNENRHSFINMLRHKRKDSLPVDTTCLDALSNIDVKLMSRLVYILQMDDVMIYYTPKPGRKEFHRFGGRSQIFYKPGRNNDHSLSTSPVSPTTDKSFSEPNLHSMTSNSTNHSSIGNLINLRISNNNQMLQANRNVDWLMNDFENFIHAMMMQGKREKRSSGGLEQTLEMITLLRDSMFKGPWTHQPVISKNHQQQTQQQQSPPPIDYRSIYGNALGEIPSTSANNSMIALKKKKSSLVGRSPFRSQTLQPNSTATTTMLRNTSTDLINIIPSLNDLNMPQKPLVCICSRHLQVIPWELMFDAFATRSFTLKDMLQRRTTIRAAQKERYMPTYFCFYSEDEQKFIAPVERQRKDWLFQEFRRHAHLSAQDSAIFHDMLPNLPLHTPLVTYGKKTKSYKNRYKHVNFIKLSQIADKPTQIITHIESFLTSPQYPVFLFTLADLMDLSEAILCVLSYRPDCTLLFIAEGAMVTAVEMLMDMQNMYERNKQLSGNCTSRQGYQFLAHCIHVMRKQLGIPIVVINPPSC</sequence>
<keyword evidence="3" id="KW-1185">Reference proteome</keyword>
<feature type="compositionally biased region" description="Polar residues" evidence="1">
    <location>
        <begin position="131"/>
        <end position="150"/>
    </location>
</feature>
<accession>A0AAW2Z0F4</accession>
<name>A0AAW2Z0F4_9EUKA</name>
<organism evidence="2 3">
    <name type="scientific">Acrasis kona</name>
    <dbReference type="NCBI Taxonomy" id="1008807"/>
    <lineage>
        <taxon>Eukaryota</taxon>
        <taxon>Discoba</taxon>
        <taxon>Heterolobosea</taxon>
        <taxon>Tetramitia</taxon>
        <taxon>Eutetramitia</taxon>
        <taxon>Acrasidae</taxon>
        <taxon>Acrasis</taxon>
    </lineage>
</organism>
<dbReference type="AlphaFoldDB" id="A0AAW2Z0F4"/>
<evidence type="ECO:0000256" key="1">
    <source>
        <dbReference type="SAM" id="MobiDB-lite"/>
    </source>
</evidence>
<feature type="region of interest" description="Disordered" evidence="1">
    <location>
        <begin position="123"/>
        <end position="160"/>
    </location>
</feature>
<gene>
    <name evidence="2" type="ORF">AKO1_011539</name>
</gene>
<proteinExistence type="predicted"/>